<protein>
    <recommendedName>
        <fullName evidence="3">CCHC-type domain-containing protein</fullName>
    </recommendedName>
</protein>
<evidence type="ECO:0000313" key="1">
    <source>
        <dbReference type="EMBL" id="GJT34107.1"/>
    </source>
</evidence>
<proteinExistence type="predicted"/>
<keyword evidence="2" id="KW-1185">Reference proteome</keyword>
<gene>
    <name evidence="1" type="ORF">Tco_0924526</name>
</gene>
<reference evidence="1" key="1">
    <citation type="journal article" date="2022" name="Int. J. Mol. Sci.">
        <title>Draft Genome of Tanacetum Coccineum: Genomic Comparison of Closely Related Tanacetum-Family Plants.</title>
        <authorList>
            <person name="Yamashiro T."/>
            <person name="Shiraishi A."/>
            <person name="Nakayama K."/>
            <person name="Satake H."/>
        </authorList>
    </citation>
    <scope>NUCLEOTIDE SEQUENCE</scope>
</reference>
<comment type="caution">
    <text evidence="1">The sequence shown here is derived from an EMBL/GenBank/DDBJ whole genome shotgun (WGS) entry which is preliminary data.</text>
</comment>
<reference evidence="1" key="2">
    <citation type="submission" date="2022-01" db="EMBL/GenBank/DDBJ databases">
        <authorList>
            <person name="Yamashiro T."/>
            <person name="Shiraishi A."/>
            <person name="Satake H."/>
            <person name="Nakayama K."/>
        </authorList>
    </citation>
    <scope>NUCLEOTIDE SEQUENCE</scope>
</reference>
<evidence type="ECO:0000313" key="2">
    <source>
        <dbReference type="Proteomes" id="UP001151760"/>
    </source>
</evidence>
<sequence>MASFNYRLNPLFSIKECSSCGALYIRNYGCSKGSLEDKILVPVPDSSQQPLILEKIYLNCGDPVHGLYCRKCALIRQTLGEVFQNLLNTSESSNDNTNIVSAPKEPFVFNQGPGQIFSQSPPLIDHHCCYECGDSLDNIFCQRCTCKTCGKGAHYGYNCPSQIPIISNLEPCYNNQTIDEAPTNFASFYPTCYSKRNSLPYASKPNFVDNSPNVFDPPPQPSMYSCEFCRNDARYGHYCTPQVPFIYPKPCYNQDFNFPQDFHDFQQQYLCCEIVSTGAS</sequence>
<name>A0ABQ5D545_9ASTR</name>
<evidence type="ECO:0008006" key="3">
    <source>
        <dbReference type="Google" id="ProtNLM"/>
    </source>
</evidence>
<accession>A0ABQ5D545</accession>
<dbReference type="EMBL" id="BQNB010014934">
    <property type="protein sequence ID" value="GJT34107.1"/>
    <property type="molecule type" value="Genomic_DNA"/>
</dbReference>
<dbReference type="Proteomes" id="UP001151760">
    <property type="component" value="Unassembled WGS sequence"/>
</dbReference>
<organism evidence="1 2">
    <name type="scientific">Tanacetum coccineum</name>
    <dbReference type="NCBI Taxonomy" id="301880"/>
    <lineage>
        <taxon>Eukaryota</taxon>
        <taxon>Viridiplantae</taxon>
        <taxon>Streptophyta</taxon>
        <taxon>Embryophyta</taxon>
        <taxon>Tracheophyta</taxon>
        <taxon>Spermatophyta</taxon>
        <taxon>Magnoliopsida</taxon>
        <taxon>eudicotyledons</taxon>
        <taxon>Gunneridae</taxon>
        <taxon>Pentapetalae</taxon>
        <taxon>asterids</taxon>
        <taxon>campanulids</taxon>
        <taxon>Asterales</taxon>
        <taxon>Asteraceae</taxon>
        <taxon>Asteroideae</taxon>
        <taxon>Anthemideae</taxon>
        <taxon>Anthemidinae</taxon>
        <taxon>Tanacetum</taxon>
    </lineage>
</organism>